<dbReference type="AlphaFoldDB" id="A0A936ZA47"/>
<protein>
    <submittedName>
        <fullName evidence="2">Na+/H+ antiporter</fullName>
    </submittedName>
</protein>
<dbReference type="RefSeq" id="WP_201677635.1">
    <property type="nucleotide sequence ID" value="NZ_JAEQNE010000011.1"/>
</dbReference>
<evidence type="ECO:0000313" key="2">
    <source>
        <dbReference type="EMBL" id="MBL0394960.1"/>
    </source>
</evidence>
<feature type="transmembrane region" description="Helical" evidence="1">
    <location>
        <begin position="358"/>
        <end position="376"/>
    </location>
</feature>
<dbReference type="EMBL" id="JAEQNE010000011">
    <property type="protein sequence ID" value="MBL0394960.1"/>
    <property type="molecule type" value="Genomic_DNA"/>
</dbReference>
<dbReference type="Pfam" id="PF07399">
    <property type="entry name" value="Na_H_antiport_3"/>
    <property type="match status" value="1"/>
</dbReference>
<comment type="caution">
    <text evidence="2">The sequence shown here is derived from an EMBL/GenBank/DDBJ whole genome shotgun (WGS) entry which is preliminary data.</text>
</comment>
<dbReference type="InterPro" id="IPR009978">
    <property type="entry name" value="Na_H_antiport_3"/>
</dbReference>
<feature type="transmembrane region" description="Helical" evidence="1">
    <location>
        <begin position="162"/>
        <end position="184"/>
    </location>
</feature>
<keyword evidence="1" id="KW-0472">Membrane</keyword>
<evidence type="ECO:0000256" key="1">
    <source>
        <dbReference type="SAM" id="Phobius"/>
    </source>
</evidence>
<accession>A0A936ZA47</accession>
<dbReference type="Proteomes" id="UP000599109">
    <property type="component" value="Unassembled WGS sequence"/>
</dbReference>
<proteinExistence type="predicted"/>
<feature type="transmembrane region" description="Helical" evidence="1">
    <location>
        <begin position="267"/>
        <end position="284"/>
    </location>
</feature>
<feature type="transmembrane region" description="Helical" evidence="1">
    <location>
        <begin position="78"/>
        <end position="97"/>
    </location>
</feature>
<feature type="transmembrane region" description="Helical" evidence="1">
    <location>
        <begin position="396"/>
        <end position="416"/>
    </location>
</feature>
<sequence length="417" mass="44337">MSTIDTLAAVLFAIALLHTFAARQLERLAHRFPQHEGLFHLLGEVEVVFGFWSLVLVLAMAGLGRWQEAVLYVESRQYTEPLFVFVIMVIAASHPVLEALRATVQRVARLLPLDIGLATVWLCLAALPLLGSLVTEPAAMTLSALLLRARVFRTEVPERWKYMALGVLFVNVSIGGTLTSYAAPPVLMVASAWEWDTAFMARTFGWKAALAVLANATLACWVLRRHLPGLSAPVPQGQGPAVPLGVRLVHLGFLTGVVLTAHHPAVFFGLFLFFLGFTAAYGRFQQPLLIREALLVAFFLAGLVVLGGMQQWWLQPLVSSMDANALFFGALGLTAVTDNAALTYLGSLIEGLSTEARYALVAGAVAGGGLTVIANAPNPAGVALLRGGFEDESIGAGGLLLGAAIPTAIAAAALLLL</sequence>
<gene>
    <name evidence="2" type="ORF">JJ685_27755</name>
</gene>
<organism evidence="2 3">
    <name type="scientific">Ramlibacter monticola</name>
    <dbReference type="NCBI Taxonomy" id="1926872"/>
    <lineage>
        <taxon>Bacteria</taxon>
        <taxon>Pseudomonadati</taxon>
        <taxon>Pseudomonadota</taxon>
        <taxon>Betaproteobacteria</taxon>
        <taxon>Burkholderiales</taxon>
        <taxon>Comamonadaceae</taxon>
        <taxon>Ramlibacter</taxon>
    </lineage>
</organism>
<feature type="transmembrane region" description="Helical" evidence="1">
    <location>
        <begin position="325"/>
        <end position="346"/>
    </location>
</feature>
<feature type="transmembrane region" description="Helical" evidence="1">
    <location>
        <begin position="45"/>
        <end position="66"/>
    </location>
</feature>
<name>A0A936ZA47_9BURK</name>
<feature type="transmembrane region" description="Helical" evidence="1">
    <location>
        <begin position="293"/>
        <end position="313"/>
    </location>
</feature>
<reference evidence="2 3" key="1">
    <citation type="journal article" date="2017" name="Int. J. Syst. Evol. Microbiol.">
        <title>Ramlibacter monticola sp. nov., isolated from forest soil.</title>
        <authorList>
            <person name="Chaudhary D.K."/>
            <person name="Kim J."/>
        </authorList>
    </citation>
    <scope>NUCLEOTIDE SEQUENCE [LARGE SCALE GENOMIC DNA]</scope>
    <source>
        <strain evidence="2 3">KACC 19175</strain>
    </source>
</reference>
<evidence type="ECO:0000313" key="3">
    <source>
        <dbReference type="Proteomes" id="UP000599109"/>
    </source>
</evidence>
<feature type="transmembrane region" description="Helical" evidence="1">
    <location>
        <begin position="117"/>
        <end position="142"/>
    </location>
</feature>
<keyword evidence="1" id="KW-0812">Transmembrane</keyword>
<keyword evidence="3" id="KW-1185">Reference proteome</keyword>
<keyword evidence="1" id="KW-1133">Transmembrane helix</keyword>